<feature type="repeat" description="PPR" evidence="2">
    <location>
        <begin position="19"/>
        <end position="53"/>
    </location>
</feature>
<feature type="repeat" description="PPR" evidence="2">
    <location>
        <begin position="191"/>
        <end position="225"/>
    </location>
</feature>
<dbReference type="Gene3D" id="1.25.40.10">
    <property type="entry name" value="Tetratricopeptide repeat domain"/>
    <property type="match status" value="2"/>
</dbReference>
<name>A0A9N7RPA1_STRHE</name>
<dbReference type="PROSITE" id="PS51375">
    <property type="entry name" value="PPR"/>
    <property type="match status" value="5"/>
</dbReference>
<evidence type="ECO:0000256" key="1">
    <source>
        <dbReference type="ARBA" id="ARBA00022737"/>
    </source>
</evidence>
<dbReference type="AlphaFoldDB" id="A0A9N7RPA1"/>
<dbReference type="Pfam" id="PF13041">
    <property type="entry name" value="PPR_2"/>
    <property type="match status" value="3"/>
</dbReference>
<organism evidence="3 4">
    <name type="scientific">Striga hermonthica</name>
    <name type="common">Purple witchweed</name>
    <name type="synonym">Buchnera hermonthica</name>
    <dbReference type="NCBI Taxonomy" id="68872"/>
    <lineage>
        <taxon>Eukaryota</taxon>
        <taxon>Viridiplantae</taxon>
        <taxon>Streptophyta</taxon>
        <taxon>Embryophyta</taxon>
        <taxon>Tracheophyta</taxon>
        <taxon>Spermatophyta</taxon>
        <taxon>Magnoliopsida</taxon>
        <taxon>eudicotyledons</taxon>
        <taxon>Gunneridae</taxon>
        <taxon>Pentapetalae</taxon>
        <taxon>asterids</taxon>
        <taxon>lamiids</taxon>
        <taxon>Lamiales</taxon>
        <taxon>Orobanchaceae</taxon>
        <taxon>Buchnereae</taxon>
        <taxon>Striga</taxon>
    </lineage>
</organism>
<evidence type="ECO:0000256" key="2">
    <source>
        <dbReference type="PROSITE-ProRule" id="PRU00708"/>
    </source>
</evidence>
<dbReference type="EMBL" id="CACSLK010030875">
    <property type="protein sequence ID" value="CAA0838361.1"/>
    <property type="molecule type" value="Genomic_DNA"/>
</dbReference>
<protein>
    <submittedName>
        <fullName evidence="3">Pentatricopeptide repeat-containing protein</fullName>
    </submittedName>
</protein>
<sequence>MTEVKNVILEMTRNNVCPTGRTFGIIISGYCKEGRIQDALRFVYEMKDLGLKPNLVIFNTLINGCLDASDINEVVGLMANFNVKPDVIMFRTIMSAWSKAGCMIKCREVFENMVRAGIKPDVHEYSILAKGYVRAQEPEKAEELLATMEKARVGPSVVVYTIVISGWCSRGSMRSALKVFGQMVNQGIFPDLKTFETLIRGYARNKLPGKAKKVLRIMEKFGVRPEKSTFGLIPQASCGASLINEANRIMGSSGNSGMDQEMHEDGLERYYEKEGVNSSFPRLRIPSTVLRDQKGSAGQGKRGRMVLREAGGSCSTKVVNFKCRHLSGRWPVASRRSFEGQLCVSDQFAPCCMQLLC</sequence>
<gene>
    <name evidence="3" type="ORF">SHERM_04969</name>
</gene>
<dbReference type="InterPro" id="IPR002885">
    <property type="entry name" value="PPR_rpt"/>
</dbReference>
<evidence type="ECO:0000313" key="4">
    <source>
        <dbReference type="Proteomes" id="UP001153555"/>
    </source>
</evidence>
<dbReference type="PANTHER" id="PTHR47931:SF1">
    <property type="entry name" value="PPR CONTAINING PLANT-LIKE PROTEIN"/>
    <property type="match status" value="1"/>
</dbReference>
<reference evidence="3" key="1">
    <citation type="submission" date="2019-12" db="EMBL/GenBank/DDBJ databases">
        <authorList>
            <person name="Scholes J."/>
        </authorList>
    </citation>
    <scope>NUCLEOTIDE SEQUENCE</scope>
</reference>
<keyword evidence="1" id="KW-0677">Repeat</keyword>
<keyword evidence="4" id="KW-1185">Reference proteome</keyword>
<dbReference type="NCBIfam" id="TIGR00756">
    <property type="entry name" value="PPR"/>
    <property type="match status" value="5"/>
</dbReference>
<dbReference type="PANTHER" id="PTHR47931">
    <property type="entry name" value="OS01G0228400 PROTEIN"/>
    <property type="match status" value="1"/>
</dbReference>
<proteinExistence type="predicted"/>
<comment type="caution">
    <text evidence="3">The sequence shown here is derived from an EMBL/GenBank/DDBJ whole genome shotgun (WGS) entry which is preliminary data.</text>
</comment>
<feature type="repeat" description="PPR" evidence="2">
    <location>
        <begin position="86"/>
        <end position="120"/>
    </location>
</feature>
<dbReference type="OrthoDB" id="185373at2759"/>
<evidence type="ECO:0000313" key="3">
    <source>
        <dbReference type="EMBL" id="CAA0838361.1"/>
    </source>
</evidence>
<feature type="repeat" description="PPR" evidence="2">
    <location>
        <begin position="156"/>
        <end position="190"/>
    </location>
</feature>
<feature type="repeat" description="PPR" evidence="2">
    <location>
        <begin position="121"/>
        <end position="155"/>
    </location>
</feature>
<dbReference type="InterPro" id="IPR011990">
    <property type="entry name" value="TPR-like_helical_dom_sf"/>
</dbReference>
<dbReference type="Proteomes" id="UP001153555">
    <property type="component" value="Unassembled WGS sequence"/>
</dbReference>
<accession>A0A9N7RPA1</accession>